<keyword evidence="8" id="KW-0238">DNA-binding</keyword>
<dbReference type="Gene3D" id="1.10.10.2590">
    <property type="entry name" value="BEN domain"/>
    <property type="match status" value="1"/>
</dbReference>
<dbReference type="Pfam" id="PF10523">
    <property type="entry name" value="BEN"/>
    <property type="match status" value="1"/>
</dbReference>
<comment type="subcellular location">
    <subcellularLocation>
        <location evidence="1">Nucleus</location>
    </subcellularLocation>
</comment>
<feature type="non-terminal residue" evidence="15">
    <location>
        <position position="318"/>
    </location>
</feature>
<keyword evidence="7 12" id="KW-0175">Coiled coil</keyword>
<dbReference type="GO" id="GO:0005634">
    <property type="term" value="C:nucleus"/>
    <property type="evidence" value="ECO:0007669"/>
    <property type="project" value="UniProtKB-SubCell"/>
</dbReference>
<proteinExistence type="inferred from homology"/>
<keyword evidence="16" id="KW-1185">Reference proteome</keyword>
<dbReference type="PANTHER" id="PTHR16243:SF2">
    <property type="entry name" value="PROTEIN BANP"/>
    <property type="match status" value="1"/>
</dbReference>
<dbReference type="GO" id="GO:0003677">
    <property type="term" value="F:DNA binding"/>
    <property type="evidence" value="ECO:0007669"/>
    <property type="project" value="UniProtKB-KW"/>
</dbReference>
<protein>
    <recommendedName>
        <fullName evidence="3">Protein BANP</fullName>
    </recommendedName>
</protein>
<comment type="similarity">
    <text evidence="2">Belongs to the BANP/SMAR1 family.</text>
</comment>
<keyword evidence="6" id="KW-0805">Transcription regulation</keyword>
<keyword evidence="4" id="KW-0678">Repressor</keyword>
<name>A0A087UX79_STEMI</name>
<reference evidence="15 16" key="1">
    <citation type="submission" date="2013-11" db="EMBL/GenBank/DDBJ databases">
        <title>Genome sequencing of Stegodyphus mimosarum.</title>
        <authorList>
            <person name="Bechsgaard J."/>
        </authorList>
    </citation>
    <scope>NUCLEOTIDE SEQUENCE [LARGE SCALE GENOMIC DNA]</scope>
</reference>
<evidence type="ECO:0000256" key="9">
    <source>
        <dbReference type="ARBA" id="ARBA00023163"/>
    </source>
</evidence>
<evidence type="ECO:0000256" key="1">
    <source>
        <dbReference type="ARBA" id="ARBA00004123"/>
    </source>
</evidence>
<evidence type="ECO:0000256" key="12">
    <source>
        <dbReference type="SAM" id="Coils"/>
    </source>
</evidence>
<keyword evidence="5" id="KW-0156">Chromatin regulator</keyword>
<keyword evidence="9" id="KW-0804">Transcription</keyword>
<evidence type="ECO:0000256" key="2">
    <source>
        <dbReference type="ARBA" id="ARBA00009735"/>
    </source>
</evidence>
<dbReference type="SMART" id="SM01025">
    <property type="entry name" value="BEN"/>
    <property type="match status" value="1"/>
</dbReference>
<organism evidence="15 16">
    <name type="scientific">Stegodyphus mimosarum</name>
    <name type="common">African social velvet spider</name>
    <dbReference type="NCBI Taxonomy" id="407821"/>
    <lineage>
        <taxon>Eukaryota</taxon>
        <taxon>Metazoa</taxon>
        <taxon>Ecdysozoa</taxon>
        <taxon>Arthropoda</taxon>
        <taxon>Chelicerata</taxon>
        <taxon>Arachnida</taxon>
        <taxon>Araneae</taxon>
        <taxon>Araneomorphae</taxon>
        <taxon>Entelegynae</taxon>
        <taxon>Eresoidea</taxon>
        <taxon>Eresidae</taxon>
        <taxon>Stegodyphus</taxon>
    </lineage>
</organism>
<evidence type="ECO:0000256" key="6">
    <source>
        <dbReference type="ARBA" id="ARBA00023015"/>
    </source>
</evidence>
<dbReference type="OMA" id="CHISPMD"/>
<evidence type="ECO:0000256" key="5">
    <source>
        <dbReference type="ARBA" id="ARBA00022853"/>
    </source>
</evidence>
<keyword evidence="10" id="KW-0539">Nucleus</keyword>
<feature type="domain" description="BEN" evidence="14">
    <location>
        <begin position="150"/>
        <end position="246"/>
    </location>
</feature>
<dbReference type="PANTHER" id="PTHR16243">
    <property type="entry name" value="BTG3-ASSOCIATED NUCLEAR PROTEIN BANP"/>
    <property type="match status" value="1"/>
</dbReference>
<evidence type="ECO:0000256" key="4">
    <source>
        <dbReference type="ARBA" id="ARBA00022491"/>
    </source>
</evidence>
<evidence type="ECO:0000256" key="8">
    <source>
        <dbReference type="ARBA" id="ARBA00023125"/>
    </source>
</evidence>
<dbReference type="GO" id="GO:0034504">
    <property type="term" value="P:protein localization to nucleus"/>
    <property type="evidence" value="ECO:0007669"/>
    <property type="project" value="TreeGrafter"/>
</dbReference>
<evidence type="ECO:0000256" key="3">
    <source>
        <dbReference type="ARBA" id="ARBA00015794"/>
    </source>
</evidence>
<dbReference type="PROSITE" id="PS51457">
    <property type="entry name" value="BEN"/>
    <property type="match status" value="1"/>
</dbReference>
<dbReference type="STRING" id="407821.A0A087UX79"/>
<dbReference type="AlphaFoldDB" id="A0A087UX79"/>
<accession>A0A087UX79</accession>
<feature type="coiled-coil region" evidence="12">
    <location>
        <begin position="61"/>
        <end position="88"/>
    </location>
</feature>
<feature type="region of interest" description="Disordered" evidence="13">
    <location>
        <begin position="296"/>
        <end position="318"/>
    </location>
</feature>
<evidence type="ECO:0000256" key="10">
    <source>
        <dbReference type="ARBA" id="ARBA00023242"/>
    </source>
</evidence>
<gene>
    <name evidence="15" type="ORF">X975_01921</name>
</gene>
<dbReference type="EMBL" id="KK122126">
    <property type="protein sequence ID" value="KFM81968.1"/>
    <property type="molecule type" value="Genomic_DNA"/>
</dbReference>
<dbReference type="GO" id="GO:0042177">
    <property type="term" value="P:negative regulation of protein catabolic process"/>
    <property type="evidence" value="ECO:0007669"/>
    <property type="project" value="TreeGrafter"/>
</dbReference>
<dbReference type="InterPro" id="IPR018379">
    <property type="entry name" value="BEN_domain"/>
</dbReference>
<evidence type="ECO:0000256" key="13">
    <source>
        <dbReference type="SAM" id="MobiDB-lite"/>
    </source>
</evidence>
<evidence type="ECO:0000313" key="16">
    <source>
        <dbReference type="Proteomes" id="UP000054359"/>
    </source>
</evidence>
<evidence type="ECO:0000256" key="11">
    <source>
        <dbReference type="ARBA" id="ARBA00023306"/>
    </source>
</evidence>
<dbReference type="InterPro" id="IPR042343">
    <property type="entry name" value="BANP"/>
</dbReference>
<evidence type="ECO:0000256" key="7">
    <source>
        <dbReference type="ARBA" id="ARBA00023054"/>
    </source>
</evidence>
<keyword evidence="11" id="KW-0131">Cell cycle</keyword>
<dbReference type="GO" id="GO:0006325">
    <property type="term" value="P:chromatin organization"/>
    <property type="evidence" value="ECO:0007669"/>
    <property type="project" value="UniProtKB-KW"/>
</dbReference>
<evidence type="ECO:0000313" key="15">
    <source>
        <dbReference type="EMBL" id="KFM81968.1"/>
    </source>
</evidence>
<dbReference type="OrthoDB" id="10052653at2759"/>
<dbReference type="Proteomes" id="UP000054359">
    <property type="component" value="Unassembled WGS sequence"/>
</dbReference>
<evidence type="ECO:0000259" key="14">
    <source>
        <dbReference type="PROSITE" id="PS51457"/>
    </source>
</evidence>
<sequence length="318" mass="35919">MTDFPAVVYLKASDHSDISSKDFINIQASEMKQPKKKLKMNNSSIEVDKSDSVENLLVEFNKEIMKKLDFIEGRLDFLSENFDVLEEKVGTVASLLDLQRITLRTAVPCNGYQDNTAAAISVSPRVTFITLNTEEDYPNGSWLGDENNPEARVRCHISPMDIFHINTTCTTAEKMALTLLDHLFDRETQACSNISGMGKHRKKQLDPLFIYGIRCHLGFHFGISEQDWNKIKQNIDSKCRTAFRRKMKGLPLQPKLIHPEHADFQILQATPEQVAEIQQTHQIKFLSTGEILATPLPTKSTSSQDMAFLTDDSEISGP</sequence>